<dbReference type="RefSeq" id="WP_369185580.1">
    <property type="nucleotide sequence ID" value="NZ_CP163445.1"/>
</dbReference>
<keyword evidence="4" id="KW-0326">Glycosidase</keyword>
<dbReference type="InterPro" id="IPR014718">
    <property type="entry name" value="GH-type_carb-bd"/>
</dbReference>
<feature type="compositionally biased region" description="Basic residues" evidence="5">
    <location>
        <begin position="157"/>
        <end position="176"/>
    </location>
</feature>
<evidence type="ECO:0000256" key="1">
    <source>
        <dbReference type="ARBA" id="ARBA00001412"/>
    </source>
</evidence>
<dbReference type="InterPro" id="IPR032312">
    <property type="entry name" value="LacZ_4"/>
</dbReference>
<dbReference type="GO" id="GO:0030246">
    <property type="term" value="F:carbohydrate binding"/>
    <property type="evidence" value="ECO:0007669"/>
    <property type="project" value="InterPro"/>
</dbReference>
<evidence type="ECO:0000256" key="2">
    <source>
        <dbReference type="ARBA" id="ARBA00012756"/>
    </source>
</evidence>
<reference evidence="7" key="1">
    <citation type="submission" date="2024-07" db="EMBL/GenBank/DDBJ databases">
        <authorList>
            <person name="Yu S.T."/>
        </authorList>
    </citation>
    <scope>NUCLEOTIDE SEQUENCE</scope>
    <source>
        <strain evidence="7">Y1</strain>
    </source>
</reference>
<evidence type="ECO:0000259" key="6">
    <source>
        <dbReference type="SMART" id="SM01038"/>
    </source>
</evidence>
<gene>
    <name evidence="7" type="ORF">AB2U05_35565</name>
</gene>
<comment type="catalytic activity">
    <reaction evidence="1">
        <text>Hydrolysis of terminal non-reducing beta-D-galactose residues in beta-D-galactosides.</text>
        <dbReference type="EC" id="3.2.1.23"/>
    </reaction>
</comment>
<feature type="region of interest" description="Disordered" evidence="5">
    <location>
        <begin position="142"/>
        <end position="177"/>
    </location>
</feature>
<dbReference type="SUPFAM" id="SSF49303">
    <property type="entry name" value="beta-Galactosidase/glucuronidase domain"/>
    <property type="match status" value="1"/>
</dbReference>
<dbReference type="AlphaFoldDB" id="A0AB39TWB7"/>
<dbReference type="GO" id="GO:0005990">
    <property type="term" value="P:lactose catabolic process"/>
    <property type="evidence" value="ECO:0007669"/>
    <property type="project" value="TreeGrafter"/>
</dbReference>
<dbReference type="Pfam" id="PF02929">
    <property type="entry name" value="Bgal_small_N"/>
    <property type="match status" value="1"/>
</dbReference>
<dbReference type="InterPro" id="IPR011013">
    <property type="entry name" value="Gal_mutarotase_sf_dom"/>
</dbReference>
<name>A0AB39TWB7_9ACTN</name>
<proteinExistence type="predicted"/>
<dbReference type="InterPro" id="IPR004199">
    <property type="entry name" value="B-gal_small/dom_5"/>
</dbReference>
<evidence type="ECO:0000256" key="4">
    <source>
        <dbReference type="ARBA" id="ARBA00023295"/>
    </source>
</evidence>
<feature type="region of interest" description="Disordered" evidence="5">
    <location>
        <begin position="1"/>
        <end position="26"/>
    </location>
</feature>
<feature type="compositionally biased region" description="Basic residues" evidence="5">
    <location>
        <begin position="1"/>
        <end position="10"/>
    </location>
</feature>
<dbReference type="EC" id="3.2.1.23" evidence="2"/>
<dbReference type="EMBL" id="CP163445">
    <property type="protein sequence ID" value="XDQ83454.1"/>
    <property type="molecule type" value="Genomic_DNA"/>
</dbReference>
<dbReference type="PANTHER" id="PTHR46323:SF2">
    <property type="entry name" value="BETA-GALACTOSIDASE"/>
    <property type="match status" value="1"/>
</dbReference>
<dbReference type="InterPro" id="IPR036156">
    <property type="entry name" value="Beta-gal/glucu_dom_sf"/>
</dbReference>
<dbReference type="GO" id="GO:0009341">
    <property type="term" value="C:beta-galactosidase complex"/>
    <property type="evidence" value="ECO:0007669"/>
    <property type="project" value="InterPro"/>
</dbReference>
<dbReference type="Gene3D" id="2.60.40.10">
    <property type="entry name" value="Immunoglobulins"/>
    <property type="match status" value="1"/>
</dbReference>
<evidence type="ECO:0000256" key="5">
    <source>
        <dbReference type="SAM" id="MobiDB-lite"/>
    </source>
</evidence>
<evidence type="ECO:0000256" key="3">
    <source>
        <dbReference type="ARBA" id="ARBA00022801"/>
    </source>
</evidence>
<dbReference type="SUPFAM" id="SSF74650">
    <property type="entry name" value="Galactose mutarotase-like"/>
    <property type="match status" value="1"/>
</dbReference>
<dbReference type="InterPro" id="IPR013783">
    <property type="entry name" value="Ig-like_fold"/>
</dbReference>
<sequence length="322" mass="35085">MRGRRTRHRPLPTPKATPGDRVDLPLPAAVRRAADDGDGGELWLTVEAQLAEPADWAPEGHVIAWGQLRLSAPHRDRSDGTPVAPVAPQAADGVITLGPGRFDHATGSLLDLGGLPLQGPHAGPVARSHRQRPRRLVAARRRLLEGTRPGPAAPPHGLRHARHPRSDRRGAQRRLRSPLPAHWSRVEWFGAGPGEAYPDSRQAVRVGRFHSTVDRMQTPYVRPQENGSRTDVRWAAISDGSDTIRIRGEQLFHLSARPWSDRHLAAAGHRSELPPGPLVHLHTDHAVQGLGSAACGPGVLPQHRLELGTADFTLHLTPVHRP</sequence>
<dbReference type="GO" id="GO:0004565">
    <property type="term" value="F:beta-galactosidase activity"/>
    <property type="evidence" value="ECO:0007669"/>
    <property type="project" value="UniProtKB-EC"/>
</dbReference>
<evidence type="ECO:0000313" key="7">
    <source>
        <dbReference type="EMBL" id="XDQ83454.1"/>
    </source>
</evidence>
<protein>
    <recommendedName>
        <fullName evidence="2">beta-galactosidase</fullName>
        <ecNumber evidence="2">3.2.1.23</ecNumber>
    </recommendedName>
</protein>
<dbReference type="PANTHER" id="PTHR46323">
    <property type="entry name" value="BETA-GALACTOSIDASE"/>
    <property type="match status" value="1"/>
</dbReference>
<dbReference type="Pfam" id="PF16353">
    <property type="entry name" value="LacZ_4"/>
    <property type="match status" value="1"/>
</dbReference>
<feature type="domain" description="Beta galactosidase small chain/" evidence="6">
    <location>
        <begin position="96"/>
        <end position="317"/>
    </location>
</feature>
<keyword evidence="3" id="KW-0378">Hydrolase</keyword>
<dbReference type="InterPro" id="IPR050347">
    <property type="entry name" value="Bact_Beta-galactosidase"/>
</dbReference>
<dbReference type="SMART" id="SM01038">
    <property type="entry name" value="Bgal_small_N"/>
    <property type="match status" value="1"/>
</dbReference>
<accession>A0AB39TWB7</accession>
<organism evidence="7">
    <name type="scientific">Streptomyces sp. Y1</name>
    <dbReference type="NCBI Taxonomy" id="3238634"/>
    <lineage>
        <taxon>Bacteria</taxon>
        <taxon>Bacillati</taxon>
        <taxon>Actinomycetota</taxon>
        <taxon>Actinomycetes</taxon>
        <taxon>Kitasatosporales</taxon>
        <taxon>Streptomycetaceae</taxon>
        <taxon>Streptomyces</taxon>
    </lineage>
</organism>
<dbReference type="Gene3D" id="2.70.98.10">
    <property type="match status" value="1"/>
</dbReference>